<sequence>MKNIKIKKKKNIKRIKMKNIKIKKKNNKKNMIMYEHG</sequence>
<protein>
    <submittedName>
        <fullName evidence="1">Uncharacterized protein</fullName>
    </submittedName>
</protein>
<evidence type="ECO:0000313" key="1">
    <source>
        <dbReference type="EMBL" id="KAA6371901.1"/>
    </source>
</evidence>
<reference evidence="1 2" key="1">
    <citation type="submission" date="2019-03" db="EMBL/GenBank/DDBJ databases">
        <title>Single cell metagenomics reveals metabolic interactions within the superorganism composed of flagellate Streblomastix strix and complex community of Bacteroidetes bacteria on its surface.</title>
        <authorList>
            <person name="Treitli S.C."/>
            <person name="Kolisko M."/>
            <person name="Husnik F."/>
            <person name="Keeling P."/>
            <person name="Hampl V."/>
        </authorList>
    </citation>
    <scope>NUCLEOTIDE SEQUENCE [LARGE SCALE GENOMIC DNA]</scope>
    <source>
        <strain evidence="1">ST1C</strain>
    </source>
</reference>
<proteinExistence type="predicted"/>
<dbReference type="AlphaFoldDB" id="A0A5J4UPH9"/>
<dbReference type="EMBL" id="SNRW01014062">
    <property type="protein sequence ID" value="KAA6371901.1"/>
    <property type="molecule type" value="Genomic_DNA"/>
</dbReference>
<feature type="non-terminal residue" evidence="1">
    <location>
        <position position="37"/>
    </location>
</feature>
<gene>
    <name evidence="1" type="ORF">EZS28_032571</name>
</gene>
<evidence type="ECO:0000313" key="2">
    <source>
        <dbReference type="Proteomes" id="UP000324800"/>
    </source>
</evidence>
<accession>A0A5J4UPH9</accession>
<comment type="caution">
    <text evidence="1">The sequence shown here is derived from an EMBL/GenBank/DDBJ whole genome shotgun (WGS) entry which is preliminary data.</text>
</comment>
<name>A0A5J4UPH9_9EUKA</name>
<dbReference type="Proteomes" id="UP000324800">
    <property type="component" value="Unassembled WGS sequence"/>
</dbReference>
<organism evidence="1 2">
    <name type="scientific">Streblomastix strix</name>
    <dbReference type="NCBI Taxonomy" id="222440"/>
    <lineage>
        <taxon>Eukaryota</taxon>
        <taxon>Metamonada</taxon>
        <taxon>Preaxostyla</taxon>
        <taxon>Oxymonadida</taxon>
        <taxon>Streblomastigidae</taxon>
        <taxon>Streblomastix</taxon>
    </lineage>
</organism>